<dbReference type="Pfam" id="PF00378">
    <property type="entry name" value="ECH_1"/>
    <property type="match status" value="1"/>
</dbReference>
<dbReference type="InterPro" id="IPR051683">
    <property type="entry name" value="Enoyl-CoA_Hydratase/Isomerase"/>
</dbReference>
<evidence type="ECO:0000313" key="3">
    <source>
        <dbReference type="Proteomes" id="UP000319894"/>
    </source>
</evidence>
<keyword evidence="3" id="KW-1185">Reference proteome</keyword>
<dbReference type="CDD" id="cd06558">
    <property type="entry name" value="crotonase-like"/>
    <property type="match status" value="1"/>
</dbReference>
<dbReference type="AlphaFoldDB" id="A0A554N939"/>
<dbReference type="Gene3D" id="3.90.226.10">
    <property type="entry name" value="2-enoyl-CoA Hydratase, Chain A, domain 1"/>
    <property type="match status" value="1"/>
</dbReference>
<protein>
    <submittedName>
        <fullName evidence="2">Enoyl-CoA hydratase</fullName>
    </submittedName>
</protein>
<proteinExistence type="inferred from homology"/>
<reference evidence="2 3" key="1">
    <citation type="submission" date="2018-06" db="EMBL/GenBank/DDBJ databases">
        <title>Natronomonas sp. F16-60 a new haloarchaeon isolated from a solar saltern of Isla Cristina, Huelva, Spain.</title>
        <authorList>
            <person name="Duran-Viseras A."/>
            <person name="Sanchez-Porro C."/>
            <person name="Ventosa A."/>
        </authorList>
    </citation>
    <scope>NUCLEOTIDE SEQUENCE [LARGE SCALE GENOMIC DNA]</scope>
    <source>
        <strain evidence="2 3">F16-60</strain>
    </source>
</reference>
<dbReference type="SUPFAM" id="SSF52096">
    <property type="entry name" value="ClpP/crotonase"/>
    <property type="match status" value="1"/>
</dbReference>
<comment type="similarity">
    <text evidence="1">Belongs to the enoyl-CoA hydratase/isomerase family.</text>
</comment>
<evidence type="ECO:0000256" key="1">
    <source>
        <dbReference type="ARBA" id="ARBA00005254"/>
    </source>
</evidence>
<dbReference type="InParanoid" id="A0A554N939"/>
<evidence type="ECO:0000313" key="2">
    <source>
        <dbReference type="EMBL" id="TSD13927.1"/>
    </source>
</evidence>
<organism evidence="2 3">
    <name type="scientific">Haloglomus irregulare</name>
    <dbReference type="NCBI Taxonomy" id="2234134"/>
    <lineage>
        <taxon>Archaea</taxon>
        <taxon>Methanobacteriati</taxon>
        <taxon>Methanobacteriota</taxon>
        <taxon>Stenosarchaea group</taxon>
        <taxon>Halobacteria</taxon>
        <taxon>Halobacteriales</taxon>
        <taxon>Natronomonadaceae</taxon>
        <taxon>Haloglomus</taxon>
    </lineage>
</organism>
<name>A0A554N939_9EURY</name>
<gene>
    <name evidence="2" type="ORF">DP107_09770</name>
</gene>
<dbReference type="PANTHER" id="PTHR42964">
    <property type="entry name" value="ENOYL-COA HYDRATASE"/>
    <property type="match status" value="1"/>
</dbReference>
<accession>A0A554N939</accession>
<dbReference type="InterPro" id="IPR001753">
    <property type="entry name" value="Enoyl-CoA_hydra/iso"/>
</dbReference>
<dbReference type="InterPro" id="IPR029045">
    <property type="entry name" value="ClpP/crotonase-like_dom_sf"/>
</dbReference>
<dbReference type="OrthoDB" id="27846at2157"/>
<dbReference type="PANTHER" id="PTHR42964:SF1">
    <property type="entry name" value="POLYKETIDE BIOSYNTHESIS ENOYL-COA HYDRATASE PKSH-RELATED"/>
    <property type="match status" value="1"/>
</dbReference>
<comment type="caution">
    <text evidence="2">The sequence shown here is derived from an EMBL/GenBank/DDBJ whole genome shotgun (WGS) entry which is preliminary data.</text>
</comment>
<dbReference type="Proteomes" id="UP000319894">
    <property type="component" value="Unassembled WGS sequence"/>
</dbReference>
<dbReference type="EMBL" id="QMDX01000005">
    <property type="protein sequence ID" value="TSD13927.1"/>
    <property type="molecule type" value="Genomic_DNA"/>
</dbReference>
<dbReference type="RefSeq" id="WP_144261975.1">
    <property type="nucleotide sequence ID" value="NZ_QMDX01000005.1"/>
</dbReference>
<sequence>MVDADELSNDDLAISVSEDGLVARATIDRYEDRNSLNDAVIGGLEDTLAAASADETRVVVIRGAGGTFCAGGDIKGMASNMGQGPMAYRDGFSGMANLIGAIVDANVLVVAAVEGYCLAGGMGLAAACDVILTSDDATFGTPEVDIGLFPAQALVPIMRTVNEKQALHLLFTGEHIDPEKAYEIGFVTEVVEADRFDVELDDLVDSLANSSPVMIEVGKRSYYNQRDMGFDEALSYMREIISLIAMSDDTEEGINAFLMDTDPEWKGR</sequence>